<dbReference type="InterPro" id="IPR006311">
    <property type="entry name" value="TAT_signal"/>
</dbReference>
<dbReference type="AlphaFoldDB" id="A0A495X5L7"/>
<evidence type="ECO:0000313" key="6">
    <source>
        <dbReference type="Proteomes" id="UP000272729"/>
    </source>
</evidence>
<evidence type="ECO:0000313" key="5">
    <source>
        <dbReference type="EMBL" id="RKT68846.1"/>
    </source>
</evidence>
<comment type="similarity">
    <text evidence="2">Belongs to the bacterial solute-binding protein SsuA/TauA family.</text>
</comment>
<dbReference type="SUPFAM" id="SSF53850">
    <property type="entry name" value="Periplasmic binding protein-like II"/>
    <property type="match status" value="1"/>
</dbReference>
<dbReference type="PANTHER" id="PTHR30024">
    <property type="entry name" value="ALIPHATIC SULFONATES-BINDING PROTEIN-RELATED"/>
    <property type="match status" value="1"/>
</dbReference>
<feature type="domain" description="SsuA/THI5-like" evidence="4">
    <location>
        <begin position="89"/>
        <end position="270"/>
    </location>
</feature>
<accession>A0A495X5L7</accession>
<keyword evidence="3" id="KW-0732">Signal</keyword>
<dbReference type="PANTHER" id="PTHR30024:SF47">
    <property type="entry name" value="TAURINE-BINDING PERIPLASMIC PROTEIN"/>
    <property type="match status" value="1"/>
</dbReference>
<dbReference type="EMBL" id="RBXR01000001">
    <property type="protein sequence ID" value="RKT68846.1"/>
    <property type="molecule type" value="Genomic_DNA"/>
</dbReference>
<organism evidence="5 6">
    <name type="scientific">Saccharothrix variisporea</name>
    <dbReference type="NCBI Taxonomy" id="543527"/>
    <lineage>
        <taxon>Bacteria</taxon>
        <taxon>Bacillati</taxon>
        <taxon>Actinomycetota</taxon>
        <taxon>Actinomycetes</taxon>
        <taxon>Pseudonocardiales</taxon>
        <taxon>Pseudonocardiaceae</taxon>
        <taxon>Saccharothrix</taxon>
    </lineage>
</organism>
<evidence type="ECO:0000256" key="1">
    <source>
        <dbReference type="ARBA" id="ARBA00004418"/>
    </source>
</evidence>
<proteinExistence type="inferred from homology"/>
<dbReference type="PROSITE" id="PS51318">
    <property type="entry name" value="TAT"/>
    <property type="match status" value="1"/>
</dbReference>
<keyword evidence="6" id="KW-1185">Reference proteome</keyword>
<evidence type="ECO:0000259" key="4">
    <source>
        <dbReference type="Pfam" id="PF09084"/>
    </source>
</evidence>
<name>A0A495X5L7_9PSEU</name>
<dbReference type="Gene3D" id="3.40.190.10">
    <property type="entry name" value="Periplasmic binding protein-like II"/>
    <property type="match status" value="2"/>
</dbReference>
<comment type="caution">
    <text evidence="5">The sequence shown here is derived from an EMBL/GenBank/DDBJ whole genome shotgun (WGS) entry which is preliminary data.</text>
</comment>
<gene>
    <name evidence="5" type="ORF">DFJ66_2039</name>
</gene>
<comment type="subcellular location">
    <subcellularLocation>
        <location evidence="1">Periplasm</location>
    </subcellularLocation>
</comment>
<evidence type="ECO:0000256" key="2">
    <source>
        <dbReference type="ARBA" id="ARBA00010742"/>
    </source>
</evidence>
<dbReference type="OrthoDB" id="286202at2"/>
<dbReference type="Pfam" id="PF09084">
    <property type="entry name" value="NMT1"/>
    <property type="match status" value="1"/>
</dbReference>
<sequence>MTQPSTSVLRRRSFLAGLVGVGALGVVGCAPAGGAGGPAPAGPLPTTIPPGTKLNISIRTTLKQLEASGELAKLPFEVPEWPNVTAGPDVIQAFRAGSVDLGSNAGIPPIQAAAIGLDAKIVAVAHRETPTYQFATAPGTDIKSLRDFKGKKIAFSQGQAQGVVVLRTIKELGWKNDDVELIPLTSPQFLTALQSRQVDVAVLAEPSTTKYLSQYGKDGARTIDMTAVDLLTVLWAPTSVLKDDAKSAAIRAFIPFWTRGQVWAWEHPEQWIEHYYVKDQNVTATDGQRIVKSIPRPYFPPSWDKAVEWEQETADLLAQGGFTPRVKAADLFDRRFEHLAAESVPDTYRSKP</sequence>
<dbReference type="Proteomes" id="UP000272729">
    <property type="component" value="Unassembled WGS sequence"/>
</dbReference>
<protein>
    <submittedName>
        <fullName evidence="5">Sulfonate transport system substrate-binding protein</fullName>
    </submittedName>
</protein>
<evidence type="ECO:0000256" key="3">
    <source>
        <dbReference type="ARBA" id="ARBA00022729"/>
    </source>
</evidence>
<dbReference type="RefSeq" id="WP_121220160.1">
    <property type="nucleotide sequence ID" value="NZ_JBIUBA010000007.1"/>
</dbReference>
<reference evidence="5 6" key="1">
    <citation type="submission" date="2018-10" db="EMBL/GenBank/DDBJ databases">
        <title>Sequencing the genomes of 1000 actinobacteria strains.</title>
        <authorList>
            <person name="Klenk H.-P."/>
        </authorList>
    </citation>
    <scope>NUCLEOTIDE SEQUENCE [LARGE SCALE GENOMIC DNA]</scope>
    <source>
        <strain evidence="5 6">DSM 43911</strain>
    </source>
</reference>
<dbReference type="GO" id="GO:0042597">
    <property type="term" value="C:periplasmic space"/>
    <property type="evidence" value="ECO:0007669"/>
    <property type="project" value="UniProtKB-SubCell"/>
</dbReference>
<dbReference type="InterPro" id="IPR015168">
    <property type="entry name" value="SsuA/THI5"/>
</dbReference>